<evidence type="ECO:0000256" key="9">
    <source>
        <dbReference type="ARBA" id="ARBA00023002"/>
    </source>
</evidence>
<dbReference type="OrthoDB" id="2789670at2759"/>
<evidence type="ECO:0000256" key="7">
    <source>
        <dbReference type="ARBA" id="ARBA00022824"/>
    </source>
</evidence>
<comment type="subcellular location">
    <subcellularLocation>
        <location evidence="3">Endoplasmic reticulum membrane</location>
        <topology evidence="3">Peripheral membrane protein</topology>
    </subcellularLocation>
    <subcellularLocation>
        <location evidence="2">Microsome membrane</location>
        <topology evidence="2">Peripheral membrane protein</topology>
    </subcellularLocation>
</comment>
<dbReference type="GO" id="GO:0016705">
    <property type="term" value="F:oxidoreductase activity, acting on paired donors, with incorporation or reduction of molecular oxygen"/>
    <property type="evidence" value="ECO:0007669"/>
    <property type="project" value="InterPro"/>
</dbReference>
<dbReference type="RefSeq" id="XP_034250393.1">
    <property type="nucleotide sequence ID" value="XM_034394502.1"/>
</dbReference>
<dbReference type="PROSITE" id="PS00086">
    <property type="entry name" value="CYTOCHROME_P450"/>
    <property type="match status" value="1"/>
</dbReference>
<reference evidence="17" key="1">
    <citation type="submission" date="2025-08" db="UniProtKB">
        <authorList>
            <consortium name="RefSeq"/>
        </authorList>
    </citation>
    <scope>IDENTIFICATION</scope>
    <source>
        <tissue evidence="17">Total insect</tissue>
    </source>
</reference>
<keyword evidence="9 14" id="KW-0560">Oxidoreductase</keyword>
<dbReference type="Gene3D" id="1.10.630.10">
    <property type="entry name" value="Cytochrome P450"/>
    <property type="match status" value="1"/>
</dbReference>
<evidence type="ECO:0000256" key="3">
    <source>
        <dbReference type="ARBA" id="ARBA00004406"/>
    </source>
</evidence>
<accession>A0A6P8ZYA9</accession>
<dbReference type="GO" id="GO:0020037">
    <property type="term" value="F:heme binding"/>
    <property type="evidence" value="ECO:0007669"/>
    <property type="project" value="InterPro"/>
</dbReference>
<evidence type="ECO:0000256" key="15">
    <source>
        <dbReference type="SAM" id="Phobius"/>
    </source>
</evidence>
<keyword evidence="6 13" id="KW-0479">Metal-binding</keyword>
<dbReference type="InterPro" id="IPR002401">
    <property type="entry name" value="Cyt_P450_E_grp-I"/>
</dbReference>
<evidence type="ECO:0000256" key="2">
    <source>
        <dbReference type="ARBA" id="ARBA00004174"/>
    </source>
</evidence>
<dbReference type="PRINTS" id="PR00463">
    <property type="entry name" value="EP450I"/>
</dbReference>
<feature type="transmembrane region" description="Helical" evidence="15">
    <location>
        <begin position="6"/>
        <end position="24"/>
    </location>
</feature>
<dbReference type="PANTHER" id="PTHR24292">
    <property type="entry name" value="CYTOCHROME P450"/>
    <property type="match status" value="1"/>
</dbReference>
<keyword evidence="12 15" id="KW-0472">Membrane</keyword>
<evidence type="ECO:0000313" key="16">
    <source>
        <dbReference type="Proteomes" id="UP000515158"/>
    </source>
</evidence>
<evidence type="ECO:0000256" key="4">
    <source>
        <dbReference type="ARBA" id="ARBA00010617"/>
    </source>
</evidence>
<evidence type="ECO:0000256" key="12">
    <source>
        <dbReference type="ARBA" id="ARBA00023136"/>
    </source>
</evidence>
<dbReference type="PRINTS" id="PR00385">
    <property type="entry name" value="P450"/>
</dbReference>
<evidence type="ECO:0000256" key="14">
    <source>
        <dbReference type="RuleBase" id="RU000461"/>
    </source>
</evidence>
<evidence type="ECO:0000256" key="6">
    <source>
        <dbReference type="ARBA" id="ARBA00022723"/>
    </source>
</evidence>
<keyword evidence="15" id="KW-1133">Transmembrane helix</keyword>
<dbReference type="FunFam" id="1.10.630.10:FF:000042">
    <property type="entry name" value="Cytochrome P450"/>
    <property type="match status" value="1"/>
</dbReference>
<evidence type="ECO:0000256" key="13">
    <source>
        <dbReference type="PIRSR" id="PIRSR602401-1"/>
    </source>
</evidence>
<comment type="cofactor">
    <cofactor evidence="1 13">
        <name>heme</name>
        <dbReference type="ChEBI" id="CHEBI:30413"/>
    </cofactor>
</comment>
<gene>
    <name evidence="17" type="primary">LOC117650880</name>
</gene>
<evidence type="ECO:0000256" key="5">
    <source>
        <dbReference type="ARBA" id="ARBA00022617"/>
    </source>
</evidence>
<dbReference type="GeneID" id="117650880"/>
<dbReference type="AlphaFoldDB" id="A0A6P8ZYA9"/>
<dbReference type="Proteomes" id="UP000515158">
    <property type="component" value="Unplaced"/>
</dbReference>
<dbReference type="Pfam" id="PF00067">
    <property type="entry name" value="p450"/>
    <property type="match status" value="1"/>
</dbReference>
<dbReference type="InParanoid" id="A0A6P8ZYA9"/>
<keyword evidence="15" id="KW-0812">Transmembrane</keyword>
<dbReference type="InterPro" id="IPR017972">
    <property type="entry name" value="Cyt_P450_CS"/>
</dbReference>
<evidence type="ECO:0000256" key="8">
    <source>
        <dbReference type="ARBA" id="ARBA00022848"/>
    </source>
</evidence>
<dbReference type="GO" id="GO:0005506">
    <property type="term" value="F:iron ion binding"/>
    <property type="evidence" value="ECO:0007669"/>
    <property type="project" value="InterPro"/>
</dbReference>
<protein>
    <submittedName>
        <fullName evidence="17">Cytochrome P450 6a2-like isoform X1</fullName>
    </submittedName>
</protein>
<keyword evidence="10 13" id="KW-0408">Iron</keyword>
<evidence type="ECO:0000313" key="17">
    <source>
        <dbReference type="RefSeq" id="XP_034250393.1"/>
    </source>
</evidence>
<keyword evidence="16" id="KW-1185">Reference proteome</keyword>
<evidence type="ECO:0000256" key="10">
    <source>
        <dbReference type="ARBA" id="ARBA00023004"/>
    </source>
</evidence>
<feature type="binding site" description="axial binding residue" evidence="13">
    <location>
        <position position="462"/>
    </location>
    <ligand>
        <name>heme</name>
        <dbReference type="ChEBI" id="CHEBI:30413"/>
    </ligand>
    <ligandPart>
        <name>Fe</name>
        <dbReference type="ChEBI" id="CHEBI:18248"/>
    </ligandPart>
</feature>
<dbReference type="InterPro" id="IPR050476">
    <property type="entry name" value="Insect_CytP450_Detox"/>
</dbReference>
<keyword evidence="8" id="KW-0492">Microsome</keyword>
<evidence type="ECO:0000256" key="1">
    <source>
        <dbReference type="ARBA" id="ARBA00001971"/>
    </source>
</evidence>
<dbReference type="GO" id="GO:0005789">
    <property type="term" value="C:endoplasmic reticulum membrane"/>
    <property type="evidence" value="ECO:0007669"/>
    <property type="project" value="UniProtKB-SubCell"/>
</dbReference>
<dbReference type="PANTHER" id="PTHR24292:SF100">
    <property type="entry name" value="CYTOCHROME P450 6A16, ISOFORM B-RELATED"/>
    <property type="match status" value="1"/>
</dbReference>
<dbReference type="GO" id="GO:0004497">
    <property type="term" value="F:monooxygenase activity"/>
    <property type="evidence" value="ECO:0007669"/>
    <property type="project" value="UniProtKB-KW"/>
</dbReference>
<keyword evidence="7" id="KW-0256">Endoplasmic reticulum</keyword>
<name>A0A6P8ZYA9_THRPL</name>
<comment type="similarity">
    <text evidence="4 14">Belongs to the cytochrome P450 family.</text>
</comment>
<dbReference type="CDD" id="cd11056">
    <property type="entry name" value="CYP6-like"/>
    <property type="match status" value="1"/>
</dbReference>
<dbReference type="SUPFAM" id="SSF48264">
    <property type="entry name" value="Cytochrome P450"/>
    <property type="match status" value="1"/>
</dbReference>
<dbReference type="KEGG" id="tpal:117650880"/>
<sequence length="517" mass="58754">MLEYAVGVLVALLAAVYMFFLHRFNYWQRRGVPFVAPRLPCGNVTDVILGRRPMLAVVDDIYKEHRDKRFIGTYFLFTPVLQLQDVDIIRQVYIKEFQDFSGRGTYWNPENDPLSGHLFILGGQAWKSMRAKLVPAFSPGKVKYMFGTVSECAGFLREHVESSLAKGGGAYTEDIRELLARFSTDVISSAAFGIESNSMKNPHSEFRRMGQRAFEPCMDVNMRTLLEFFARDIMKMFSIRSVPNDVHEFFTRIVADLVEHREKNNVERADLLNILIRLKNDGFVPGDDEASAETRGVDRDDQKLTGKEIAAQVFVFFIAGFETTSSTTAFTLYELAKHPDIQDKVLQELDTVLKAHGGKVTYDALQEMTFMEMVVQGGFETLRHYPAVPFITREAMVTRPLPLTDTMVEKGTRLLIPVWSIHKDPELWEDPLRYDPMRFLEEAKRARRPGIYMPFGDGPRICIGMRMGLVQVKTALATVLSLARVTLAPSTPKEVRISARTVVIAPEHDIHLVLTAR</sequence>
<keyword evidence="11 14" id="KW-0503">Monooxygenase</keyword>
<dbReference type="InterPro" id="IPR036396">
    <property type="entry name" value="Cyt_P450_sf"/>
</dbReference>
<dbReference type="InterPro" id="IPR001128">
    <property type="entry name" value="Cyt_P450"/>
</dbReference>
<evidence type="ECO:0000256" key="11">
    <source>
        <dbReference type="ARBA" id="ARBA00023033"/>
    </source>
</evidence>
<keyword evidence="5 13" id="KW-0349">Heme</keyword>
<proteinExistence type="inferred from homology"/>
<organism evidence="17">
    <name type="scientific">Thrips palmi</name>
    <name type="common">Melon thrips</name>
    <dbReference type="NCBI Taxonomy" id="161013"/>
    <lineage>
        <taxon>Eukaryota</taxon>
        <taxon>Metazoa</taxon>
        <taxon>Ecdysozoa</taxon>
        <taxon>Arthropoda</taxon>
        <taxon>Hexapoda</taxon>
        <taxon>Insecta</taxon>
        <taxon>Pterygota</taxon>
        <taxon>Neoptera</taxon>
        <taxon>Paraneoptera</taxon>
        <taxon>Thysanoptera</taxon>
        <taxon>Terebrantia</taxon>
        <taxon>Thripoidea</taxon>
        <taxon>Thripidae</taxon>
        <taxon>Thrips</taxon>
    </lineage>
</organism>